<evidence type="ECO:0000313" key="1">
    <source>
        <dbReference type="EMBL" id="MCO8269855.1"/>
    </source>
</evidence>
<proteinExistence type="predicted"/>
<dbReference type="InterPro" id="IPR010296">
    <property type="entry name" value="DUF899_thioredox"/>
</dbReference>
<dbReference type="Pfam" id="PF05988">
    <property type="entry name" value="DUF899"/>
    <property type="match status" value="1"/>
</dbReference>
<organism evidence="1 2">
    <name type="scientific">Paractinoplanes aksuensis</name>
    <dbReference type="NCBI Taxonomy" id="2939490"/>
    <lineage>
        <taxon>Bacteria</taxon>
        <taxon>Bacillati</taxon>
        <taxon>Actinomycetota</taxon>
        <taxon>Actinomycetes</taxon>
        <taxon>Micromonosporales</taxon>
        <taxon>Micromonosporaceae</taxon>
        <taxon>Paractinoplanes</taxon>
    </lineage>
</organism>
<reference evidence="1 2" key="1">
    <citation type="submission" date="2022-06" db="EMBL/GenBank/DDBJ databases">
        <title>New Species of the Genus Actinoplanes, ActinopZanes ferrugineus.</title>
        <authorList>
            <person name="Ding P."/>
        </authorList>
    </citation>
    <scope>NUCLEOTIDE SEQUENCE [LARGE SCALE GENOMIC DNA]</scope>
    <source>
        <strain evidence="1 2">TRM88003</strain>
    </source>
</reference>
<evidence type="ECO:0000313" key="2">
    <source>
        <dbReference type="Proteomes" id="UP001523369"/>
    </source>
</evidence>
<protein>
    <submittedName>
        <fullName evidence="1">DUF899 domain-containing protein</fullName>
    </submittedName>
</protein>
<gene>
    <name evidence="1" type="ORF">M1L60_04520</name>
</gene>
<dbReference type="EMBL" id="JAMYJR010000003">
    <property type="protein sequence ID" value="MCO8269855.1"/>
    <property type="molecule type" value="Genomic_DNA"/>
</dbReference>
<dbReference type="RefSeq" id="WP_253236485.1">
    <property type="nucleotide sequence ID" value="NZ_JAMYJR010000003.1"/>
</dbReference>
<dbReference type="Proteomes" id="UP001523369">
    <property type="component" value="Unassembled WGS sequence"/>
</dbReference>
<keyword evidence="2" id="KW-1185">Reference proteome</keyword>
<accession>A0ABT1DG92</accession>
<comment type="caution">
    <text evidence="1">The sequence shown here is derived from an EMBL/GenBank/DDBJ whole genome shotgun (WGS) entry which is preliminary data.</text>
</comment>
<sequence>MTTTPNVVDLDTWQVARDELLVREKAYTRAGDALAAERRRLPMVEFDPAVEVVGGGAGRWGHGVPDLLPARRGPGLPHLRDDRAGH</sequence>
<name>A0ABT1DG92_9ACTN</name>